<dbReference type="Pfam" id="PF03422">
    <property type="entry name" value="CBM_6"/>
    <property type="match status" value="1"/>
</dbReference>
<organism evidence="7 8">
    <name type="scientific">Saccharothrix yanglingensis</name>
    <dbReference type="NCBI Taxonomy" id="659496"/>
    <lineage>
        <taxon>Bacteria</taxon>
        <taxon>Bacillati</taxon>
        <taxon>Actinomycetota</taxon>
        <taxon>Actinomycetes</taxon>
        <taxon>Pseudonocardiales</taxon>
        <taxon>Pseudonocardiaceae</taxon>
        <taxon>Saccharothrix</taxon>
    </lineage>
</organism>
<protein>
    <recommendedName>
        <fullName evidence="6">CBM6 domain-containing protein</fullName>
    </recommendedName>
</protein>
<accession>A0ABU0XAB9</accession>
<dbReference type="Proteomes" id="UP001225605">
    <property type="component" value="Unassembled WGS sequence"/>
</dbReference>
<comment type="similarity">
    <text evidence="1">Belongs to the glycosyl hydrolase 43 family.</text>
</comment>
<dbReference type="CDD" id="cd04082">
    <property type="entry name" value="CBM35_pectate_lyase-like"/>
    <property type="match status" value="1"/>
</dbReference>
<evidence type="ECO:0000256" key="1">
    <source>
        <dbReference type="ARBA" id="ARBA00009865"/>
    </source>
</evidence>
<keyword evidence="3" id="KW-0326">Glycosidase</keyword>
<gene>
    <name evidence="7" type="ORF">CKY47_35200</name>
</gene>
<keyword evidence="2" id="KW-0378">Hydrolase</keyword>
<dbReference type="PROSITE" id="PS51175">
    <property type="entry name" value="CBM6"/>
    <property type="match status" value="1"/>
</dbReference>
<comment type="caution">
    <text evidence="7">The sequence shown here is derived from an EMBL/GenBank/DDBJ whole genome shotgun (WGS) entry which is preliminary data.</text>
</comment>
<dbReference type="PANTHER" id="PTHR22925:SF3">
    <property type="entry name" value="GLYCOSYL HYDROLASE FAMILY PROTEIN 43"/>
    <property type="match status" value="1"/>
</dbReference>
<feature type="region of interest" description="Disordered" evidence="4">
    <location>
        <begin position="32"/>
        <end position="54"/>
    </location>
</feature>
<dbReference type="Gene3D" id="2.60.120.260">
    <property type="entry name" value="Galactose-binding domain-like"/>
    <property type="match status" value="2"/>
</dbReference>
<dbReference type="Gene3D" id="1.20.1270.70">
    <property type="entry name" value="Designed single chain three-helix bundle"/>
    <property type="match status" value="1"/>
</dbReference>
<feature type="chain" id="PRO_5046314131" description="CBM6 domain-containing protein" evidence="5">
    <location>
        <begin position="33"/>
        <end position="745"/>
    </location>
</feature>
<feature type="signal peptide" evidence="5">
    <location>
        <begin position="1"/>
        <end position="32"/>
    </location>
</feature>
<evidence type="ECO:0000256" key="3">
    <source>
        <dbReference type="ARBA" id="ARBA00023295"/>
    </source>
</evidence>
<evidence type="ECO:0000259" key="6">
    <source>
        <dbReference type="PROSITE" id="PS51175"/>
    </source>
</evidence>
<dbReference type="SUPFAM" id="SSF75005">
    <property type="entry name" value="Arabinanase/levansucrase/invertase"/>
    <property type="match status" value="1"/>
</dbReference>
<dbReference type="InterPro" id="IPR006710">
    <property type="entry name" value="Glyco_hydro_43"/>
</dbReference>
<dbReference type="InterPro" id="IPR008979">
    <property type="entry name" value="Galactose-bd-like_sf"/>
</dbReference>
<dbReference type="SUPFAM" id="SSF49785">
    <property type="entry name" value="Galactose-binding domain-like"/>
    <property type="match status" value="1"/>
</dbReference>
<dbReference type="InterPro" id="IPR023296">
    <property type="entry name" value="Glyco_hydro_beta-prop_sf"/>
</dbReference>
<sequence>MTRSQRTPVKRRVLTAAALLFATVLTPHSATAAQPVTHNAPAAAATSGTEEAQAVEDVAADPHGLQKTVADYRTRVPAKYTTESWKSFAKALTAADDIAKNPSASETEAAAAKTALVDAAAELEAADEGTFQTITNNTFWNDTSGNPIYSQGGGVFKFGDTYYWYGVHYRGAESYRANPTRKYDGEVSVVSIPVYSSRDLVNWKFENRVATRSTAIHNGNTLASTGWLGRLGVSYNENTGKYVLATQAYVGGAHGVLFLQGNTPTANFTHGYFQGQIVNSPTTGTGDQTVFTDDDGKDYLVFSNREGRSRGFVAKFRESDSLRIEPGVEIRRGDGREGNAMFKLDGKYYHAASALHGWNTSVNYVNESTSGNIQGAYSSEFVLPGTEMDYSHVTQTGFFVTVKGTRQNTVIYAGDRWADFAWNGIGYNQWVPITKTGARPRFHSVSQWQFNATTGEWRVGPDNNFILNPDFQADRITTSTLTGWTNFRESGPTSFVTNVAGANGSRFALQVGAGQAFSGGARQRITVPAGNYRVSLHAKTSGSLSAAQMTVTDAAGASRTLDIPASSGWTRRELANIPLTAGTATVTIRAASGNGYLAVDQLGLVRTDGGTPVGQRYEAETSPAVCQGTVESNQAGFTGTGFCNGNAAVGAYAQFTVNATQAGTASLGVRFANGHSSGTSRPANLVVNGSVVGTVTFEPTGAWTTWTTKTLIASLNTGGNTIRLEPTTADGLPNIDHLDLAVATG</sequence>
<dbReference type="PROSITE" id="PS50194">
    <property type="entry name" value="FILAMIN_REPEAT"/>
    <property type="match status" value="1"/>
</dbReference>
<dbReference type="EMBL" id="NSDM01000029">
    <property type="protein sequence ID" value="MDQ2589095.1"/>
    <property type="molecule type" value="Genomic_DNA"/>
</dbReference>
<keyword evidence="5" id="KW-0732">Signal</keyword>
<dbReference type="InterPro" id="IPR017868">
    <property type="entry name" value="Filamin/ABP280_repeat-like"/>
</dbReference>
<evidence type="ECO:0000256" key="5">
    <source>
        <dbReference type="SAM" id="SignalP"/>
    </source>
</evidence>
<feature type="domain" description="CBM6" evidence="6">
    <location>
        <begin position="615"/>
        <end position="741"/>
    </location>
</feature>
<dbReference type="CDD" id="cd18823">
    <property type="entry name" value="GH43_RcAra43A-like"/>
    <property type="match status" value="1"/>
</dbReference>
<name>A0ABU0XAB9_9PSEU</name>
<reference evidence="7 8" key="1">
    <citation type="submission" date="2017-06" db="EMBL/GenBank/DDBJ databases">
        <title>Cultured bacterium strain Saccharothrix yanglingensis Hhs.015.</title>
        <authorList>
            <person name="Xia Y."/>
        </authorList>
    </citation>
    <scope>NUCLEOTIDE SEQUENCE [LARGE SCALE GENOMIC DNA]</scope>
    <source>
        <strain evidence="7 8">Hhs.015</strain>
    </source>
</reference>
<evidence type="ECO:0000256" key="2">
    <source>
        <dbReference type="ARBA" id="ARBA00022801"/>
    </source>
</evidence>
<dbReference type="Gene3D" id="2.115.10.20">
    <property type="entry name" value="Glycosyl hydrolase domain, family 43"/>
    <property type="match status" value="1"/>
</dbReference>
<evidence type="ECO:0000256" key="4">
    <source>
        <dbReference type="SAM" id="MobiDB-lite"/>
    </source>
</evidence>
<proteinExistence type="inferred from homology"/>
<dbReference type="InterPro" id="IPR005084">
    <property type="entry name" value="CBM6"/>
</dbReference>
<evidence type="ECO:0000313" key="7">
    <source>
        <dbReference type="EMBL" id="MDQ2589095.1"/>
    </source>
</evidence>
<evidence type="ECO:0000313" key="8">
    <source>
        <dbReference type="Proteomes" id="UP001225605"/>
    </source>
</evidence>
<dbReference type="PANTHER" id="PTHR22925">
    <property type="entry name" value="GLYCOSYL HYDROLASE 43 FAMILY MEMBER"/>
    <property type="match status" value="1"/>
</dbReference>
<keyword evidence="8" id="KW-1185">Reference proteome</keyword>
<dbReference type="Pfam" id="PF04616">
    <property type="entry name" value="Glyco_hydro_43"/>
    <property type="match status" value="1"/>
</dbReference>
<dbReference type="RefSeq" id="WP_306750775.1">
    <property type="nucleotide sequence ID" value="NZ_NSDM01000029.1"/>
</dbReference>